<dbReference type="AlphaFoldDB" id="A0AA86N4R5"/>
<organism evidence="1">
    <name type="scientific">Hexamita inflata</name>
    <dbReference type="NCBI Taxonomy" id="28002"/>
    <lineage>
        <taxon>Eukaryota</taxon>
        <taxon>Metamonada</taxon>
        <taxon>Diplomonadida</taxon>
        <taxon>Hexamitidae</taxon>
        <taxon>Hexamitinae</taxon>
        <taxon>Hexamita</taxon>
    </lineage>
</organism>
<keyword evidence="3" id="KW-1185">Reference proteome</keyword>
<accession>A0AA86N4R5</accession>
<dbReference type="EMBL" id="CATOUU010000013">
    <property type="protein sequence ID" value="CAI9913027.1"/>
    <property type="molecule type" value="Genomic_DNA"/>
</dbReference>
<evidence type="ECO:0000313" key="3">
    <source>
        <dbReference type="Proteomes" id="UP001642409"/>
    </source>
</evidence>
<name>A0AA86N4R5_9EUKA</name>
<evidence type="ECO:0000313" key="1">
    <source>
        <dbReference type="EMBL" id="CAI9913027.1"/>
    </source>
</evidence>
<protein>
    <submittedName>
        <fullName evidence="2">Hypothetical_protein</fullName>
    </submittedName>
</protein>
<reference evidence="1" key="1">
    <citation type="submission" date="2023-06" db="EMBL/GenBank/DDBJ databases">
        <authorList>
            <person name="Kurt Z."/>
        </authorList>
    </citation>
    <scope>NUCLEOTIDE SEQUENCE</scope>
</reference>
<proteinExistence type="predicted"/>
<dbReference type="Proteomes" id="UP001642409">
    <property type="component" value="Unassembled WGS sequence"/>
</dbReference>
<reference evidence="2 3" key="2">
    <citation type="submission" date="2024-07" db="EMBL/GenBank/DDBJ databases">
        <authorList>
            <person name="Akdeniz Z."/>
        </authorList>
    </citation>
    <scope>NUCLEOTIDE SEQUENCE [LARGE SCALE GENOMIC DNA]</scope>
</reference>
<evidence type="ECO:0000313" key="2">
    <source>
        <dbReference type="EMBL" id="CAL6112515.1"/>
    </source>
</evidence>
<comment type="caution">
    <text evidence="1">The sequence shown here is derived from an EMBL/GenBank/DDBJ whole genome shotgun (WGS) entry which is preliminary data.</text>
</comment>
<sequence>MYGKKYQLPQILERIKNSPQTNCISPSSSYFIRFQQSAEHLISIDQFSYDNQVADMFNQTKHNLHESIKQLNIQLRAVYKLEELVQTADRNLKIILDNQIVLQKQL</sequence>
<dbReference type="EMBL" id="CAXDID020000740">
    <property type="protein sequence ID" value="CAL6112515.1"/>
    <property type="molecule type" value="Genomic_DNA"/>
</dbReference>
<gene>
    <name evidence="1" type="ORF">HINF_LOCUS672</name>
    <name evidence="2" type="ORF">HINF_LOCUS77076</name>
</gene>